<dbReference type="RefSeq" id="WP_137451853.1">
    <property type="nucleotide sequence ID" value="NZ_SZZH01000009.1"/>
</dbReference>
<evidence type="ECO:0000313" key="3">
    <source>
        <dbReference type="Proteomes" id="UP000306985"/>
    </source>
</evidence>
<reference evidence="2 3" key="1">
    <citation type="submission" date="2019-05" db="EMBL/GenBank/DDBJ databases">
        <title>Nakamurella sp. N5BH11, whole genome shotgun sequence.</title>
        <authorList>
            <person name="Tuo L."/>
        </authorList>
    </citation>
    <scope>NUCLEOTIDE SEQUENCE [LARGE SCALE GENOMIC DNA]</scope>
    <source>
        <strain evidence="2 3">N5BH11</strain>
    </source>
</reference>
<evidence type="ECO:0000256" key="1">
    <source>
        <dbReference type="SAM" id="Phobius"/>
    </source>
</evidence>
<feature type="transmembrane region" description="Helical" evidence="1">
    <location>
        <begin position="12"/>
        <end position="31"/>
    </location>
</feature>
<feature type="transmembrane region" description="Helical" evidence="1">
    <location>
        <begin position="37"/>
        <end position="55"/>
    </location>
</feature>
<dbReference type="EMBL" id="SZZH01000009">
    <property type="protein sequence ID" value="TKV55960.1"/>
    <property type="molecule type" value="Genomic_DNA"/>
</dbReference>
<comment type="caution">
    <text evidence="2">The sequence shown here is derived from an EMBL/GenBank/DDBJ whole genome shotgun (WGS) entry which is preliminary data.</text>
</comment>
<keyword evidence="1" id="KW-0812">Transmembrane</keyword>
<organism evidence="2 3">
    <name type="scientific">Nakamurella flava</name>
    <dbReference type="NCBI Taxonomy" id="2576308"/>
    <lineage>
        <taxon>Bacteria</taxon>
        <taxon>Bacillati</taxon>
        <taxon>Actinomycetota</taxon>
        <taxon>Actinomycetes</taxon>
        <taxon>Nakamurellales</taxon>
        <taxon>Nakamurellaceae</taxon>
        <taxon>Nakamurella</taxon>
    </lineage>
</organism>
<dbReference type="Proteomes" id="UP000306985">
    <property type="component" value="Unassembled WGS sequence"/>
</dbReference>
<name>A0A4U6Q6S8_9ACTN</name>
<keyword evidence="3" id="KW-1185">Reference proteome</keyword>
<keyword evidence="1" id="KW-0472">Membrane</keyword>
<sequence length="176" mass="19728">MNQRTRRDVIKASTIGVLFAAFAGTVFWLWGQRLGPAMIGATTGGVIVTVVVLWTDRLRRKTTSDARQALGFTLDREIRREAMRAPPSADPVVRQRQLQVVNHFYGLMHRQVLRNSVIFSGCLALQVFLALLSSSPWFWGLAGWFALLLLITPLQLRSLRRRQQALLAAEGVVSQS</sequence>
<accession>A0A4U6Q6S8</accession>
<gene>
    <name evidence="2" type="ORF">FDO65_21690</name>
</gene>
<proteinExistence type="predicted"/>
<keyword evidence="1" id="KW-1133">Transmembrane helix</keyword>
<feature type="transmembrane region" description="Helical" evidence="1">
    <location>
        <begin position="112"/>
        <end position="131"/>
    </location>
</feature>
<feature type="transmembrane region" description="Helical" evidence="1">
    <location>
        <begin position="137"/>
        <end position="156"/>
    </location>
</feature>
<evidence type="ECO:0000313" key="2">
    <source>
        <dbReference type="EMBL" id="TKV55960.1"/>
    </source>
</evidence>
<dbReference type="AlphaFoldDB" id="A0A4U6Q6S8"/>
<protein>
    <submittedName>
        <fullName evidence="2">Uncharacterized protein</fullName>
    </submittedName>
</protein>